<keyword evidence="2" id="KW-0238">DNA-binding</keyword>
<dbReference type="InterPro" id="IPR036388">
    <property type="entry name" value="WH-like_DNA-bd_sf"/>
</dbReference>
<protein>
    <submittedName>
        <fullName evidence="6">WYL domain-containing protein</fullName>
    </submittedName>
</protein>
<sequence>MLKTSARLLKLLTLLQTRRRWPGAELADRLGVTPRTVRRDVDRLRELGYTVHAVAGVAGYQLGGGADLPPLLLDDEEAVAVAVGLRTAAGGTVTGIEESSVRALIKLEQVLPPRLRHRVHALQSMTVPMTTNMPAVDPGALTAIAAACRDHETLRFDYRSHDGVHSSRMAEPYRLVATGRRWYLVAYDTERADWRTFRLDRLSLRSPNGPRFVPRDPPATDLAGYTSHTISSAPYRYQGRFTVHAPAETVAERVSPTTGTVEPIDERTCTLVCGSNSLDELALWVALIGAPFTAHEPPELAEHIRTLAARLMDAIVAPDARPTRHGPAASRSVVQGGEAAGAPGWRTGPRHD</sequence>
<dbReference type="InterPro" id="IPR051534">
    <property type="entry name" value="CBASS_pafABC_assoc_protein"/>
</dbReference>
<dbReference type="InterPro" id="IPR036390">
    <property type="entry name" value="WH_DNA-bd_sf"/>
</dbReference>
<dbReference type="Pfam" id="PF08279">
    <property type="entry name" value="HTH_11"/>
    <property type="match status" value="1"/>
</dbReference>
<evidence type="ECO:0000256" key="3">
    <source>
        <dbReference type="ARBA" id="ARBA00023163"/>
    </source>
</evidence>
<feature type="domain" description="HTH deoR-type" evidence="5">
    <location>
        <begin position="4"/>
        <end position="59"/>
    </location>
</feature>
<evidence type="ECO:0000256" key="1">
    <source>
        <dbReference type="ARBA" id="ARBA00023015"/>
    </source>
</evidence>
<evidence type="ECO:0000256" key="4">
    <source>
        <dbReference type="SAM" id="MobiDB-lite"/>
    </source>
</evidence>
<proteinExistence type="predicted"/>
<dbReference type="PANTHER" id="PTHR34580:SF3">
    <property type="entry name" value="PROTEIN PAFB"/>
    <property type="match status" value="1"/>
</dbReference>
<dbReference type="EMBL" id="SMLD01000012">
    <property type="protein sequence ID" value="TDE57717.1"/>
    <property type="molecule type" value="Genomic_DNA"/>
</dbReference>
<dbReference type="PANTHER" id="PTHR34580">
    <property type="match status" value="1"/>
</dbReference>
<name>A0A4R5FUI8_9ACTN</name>
<evidence type="ECO:0000313" key="7">
    <source>
        <dbReference type="Proteomes" id="UP000295136"/>
    </source>
</evidence>
<dbReference type="InterPro" id="IPR026881">
    <property type="entry name" value="WYL_dom"/>
</dbReference>
<dbReference type="InterPro" id="IPR018356">
    <property type="entry name" value="Tscrpt_reg_HTH_DeoR_CS"/>
</dbReference>
<dbReference type="RefSeq" id="WP_132628862.1">
    <property type="nucleotide sequence ID" value="NZ_SMLD01000012.1"/>
</dbReference>
<keyword evidence="3" id="KW-0804">Transcription</keyword>
<gene>
    <name evidence="6" type="ORF">E1295_07040</name>
</gene>
<dbReference type="GO" id="GO:0003677">
    <property type="term" value="F:DNA binding"/>
    <property type="evidence" value="ECO:0007669"/>
    <property type="project" value="UniProtKB-KW"/>
</dbReference>
<evidence type="ECO:0000313" key="6">
    <source>
        <dbReference type="EMBL" id="TDE57717.1"/>
    </source>
</evidence>
<dbReference type="Gene3D" id="1.10.10.10">
    <property type="entry name" value="Winged helix-like DNA-binding domain superfamily/Winged helix DNA-binding domain"/>
    <property type="match status" value="1"/>
</dbReference>
<dbReference type="InterPro" id="IPR057727">
    <property type="entry name" value="WCX_dom"/>
</dbReference>
<dbReference type="InterPro" id="IPR013196">
    <property type="entry name" value="HTH_11"/>
</dbReference>
<accession>A0A4R5FUI8</accession>
<evidence type="ECO:0000259" key="5">
    <source>
        <dbReference type="PROSITE" id="PS51000"/>
    </source>
</evidence>
<organism evidence="6 7">
    <name type="scientific">Nonomuraea mesophila</name>
    <dbReference type="NCBI Taxonomy" id="2530382"/>
    <lineage>
        <taxon>Bacteria</taxon>
        <taxon>Bacillati</taxon>
        <taxon>Actinomycetota</taxon>
        <taxon>Actinomycetes</taxon>
        <taxon>Streptosporangiales</taxon>
        <taxon>Streptosporangiaceae</taxon>
        <taxon>Nonomuraea</taxon>
    </lineage>
</organism>
<keyword evidence="7" id="KW-1185">Reference proteome</keyword>
<comment type="caution">
    <text evidence="6">The sequence shown here is derived from an EMBL/GenBank/DDBJ whole genome shotgun (WGS) entry which is preliminary data.</text>
</comment>
<dbReference type="Pfam" id="PF13280">
    <property type="entry name" value="WYL"/>
    <property type="match status" value="1"/>
</dbReference>
<dbReference type="PROSITE" id="PS00894">
    <property type="entry name" value="HTH_DEOR_1"/>
    <property type="match status" value="1"/>
</dbReference>
<dbReference type="GO" id="GO:0003700">
    <property type="term" value="F:DNA-binding transcription factor activity"/>
    <property type="evidence" value="ECO:0007669"/>
    <property type="project" value="InterPro"/>
</dbReference>
<feature type="region of interest" description="Disordered" evidence="4">
    <location>
        <begin position="320"/>
        <end position="352"/>
    </location>
</feature>
<dbReference type="PROSITE" id="PS52050">
    <property type="entry name" value="WYL"/>
    <property type="match status" value="1"/>
</dbReference>
<dbReference type="Proteomes" id="UP000295136">
    <property type="component" value="Unassembled WGS sequence"/>
</dbReference>
<evidence type="ECO:0000256" key="2">
    <source>
        <dbReference type="ARBA" id="ARBA00023125"/>
    </source>
</evidence>
<keyword evidence="1" id="KW-0805">Transcription regulation</keyword>
<dbReference type="PROSITE" id="PS51000">
    <property type="entry name" value="HTH_DEOR_2"/>
    <property type="match status" value="1"/>
</dbReference>
<reference evidence="6 7" key="1">
    <citation type="submission" date="2019-03" db="EMBL/GenBank/DDBJ databases">
        <title>Draft genome sequences of novel Actinobacteria.</title>
        <authorList>
            <person name="Sahin N."/>
            <person name="Ay H."/>
            <person name="Saygin H."/>
        </authorList>
    </citation>
    <scope>NUCLEOTIDE SEQUENCE [LARGE SCALE GENOMIC DNA]</scope>
    <source>
        <strain evidence="6 7">6K102</strain>
    </source>
</reference>
<dbReference type="InterPro" id="IPR028349">
    <property type="entry name" value="PafC-like"/>
</dbReference>
<dbReference type="Pfam" id="PF25583">
    <property type="entry name" value="WCX"/>
    <property type="match status" value="1"/>
</dbReference>
<dbReference type="AlphaFoldDB" id="A0A4R5FUI8"/>
<dbReference type="InterPro" id="IPR001034">
    <property type="entry name" value="DeoR_HTH"/>
</dbReference>
<dbReference type="SUPFAM" id="SSF46785">
    <property type="entry name" value="Winged helix' DNA-binding domain"/>
    <property type="match status" value="1"/>
</dbReference>
<dbReference type="PIRSF" id="PIRSF016838">
    <property type="entry name" value="PafC"/>
    <property type="match status" value="1"/>
</dbReference>